<dbReference type="AlphaFoldDB" id="I1C4E0"/>
<evidence type="ECO:0000313" key="1">
    <source>
        <dbReference type="EMBL" id="EIE83320.1"/>
    </source>
</evidence>
<proteinExistence type="predicted"/>
<gene>
    <name evidence="1" type="ORF">RO3G_08025</name>
</gene>
<dbReference type="Proteomes" id="UP000009138">
    <property type="component" value="Unassembled WGS sequence"/>
</dbReference>
<reference evidence="1 2" key="1">
    <citation type="journal article" date="2009" name="PLoS Genet.">
        <title>Genomic analysis of the basal lineage fungus Rhizopus oryzae reveals a whole-genome duplication.</title>
        <authorList>
            <person name="Ma L.-J."/>
            <person name="Ibrahim A.S."/>
            <person name="Skory C."/>
            <person name="Grabherr M.G."/>
            <person name="Burger G."/>
            <person name="Butler M."/>
            <person name="Elias M."/>
            <person name="Idnurm A."/>
            <person name="Lang B.F."/>
            <person name="Sone T."/>
            <person name="Abe A."/>
            <person name="Calvo S.E."/>
            <person name="Corrochano L.M."/>
            <person name="Engels R."/>
            <person name="Fu J."/>
            <person name="Hansberg W."/>
            <person name="Kim J.-M."/>
            <person name="Kodira C.D."/>
            <person name="Koehrsen M.J."/>
            <person name="Liu B."/>
            <person name="Miranda-Saavedra D."/>
            <person name="O'Leary S."/>
            <person name="Ortiz-Castellanos L."/>
            <person name="Poulter R."/>
            <person name="Rodriguez-Romero J."/>
            <person name="Ruiz-Herrera J."/>
            <person name="Shen Y.-Q."/>
            <person name="Zeng Q."/>
            <person name="Galagan J."/>
            <person name="Birren B.W."/>
            <person name="Cuomo C.A."/>
            <person name="Wickes B.L."/>
        </authorList>
    </citation>
    <scope>NUCLEOTIDE SEQUENCE [LARGE SCALE GENOMIC DNA]</scope>
    <source>
        <strain evidence="2">RA 99-880 / ATCC MYA-4621 / FGSC 9543 / NRRL 43880</strain>
    </source>
</reference>
<dbReference type="RefSeq" id="XP_067518716.1">
    <property type="nucleotide sequence ID" value="XM_067662615.1"/>
</dbReference>
<evidence type="ECO:0000313" key="2">
    <source>
        <dbReference type="Proteomes" id="UP000009138"/>
    </source>
</evidence>
<protein>
    <submittedName>
        <fullName evidence="1">Uncharacterized protein</fullName>
    </submittedName>
</protein>
<accession>I1C4E0</accession>
<sequence length="72" mass="8301">MMLRSKLTTRIPKRKSKYLDCTSLRQIGRSFAFYQQEVIAPFFAEKAGEESELDAVHIEFSFTAAQDIVRVV</sequence>
<dbReference type="VEuPathDB" id="FungiDB:RO3G_08025"/>
<dbReference type="GeneID" id="93614996"/>
<dbReference type="InParanoid" id="I1C4E0"/>
<name>I1C4E0_RHIO9</name>
<organism evidence="1 2">
    <name type="scientific">Rhizopus delemar (strain RA 99-880 / ATCC MYA-4621 / FGSC 9543 / NRRL 43880)</name>
    <name type="common">Mucormycosis agent</name>
    <name type="synonym">Rhizopus arrhizus var. delemar</name>
    <dbReference type="NCBI Taxonomy" id="246409"/>
    <lineage>
        <taxon>Eukaryota</taxon>
        <taxon>Fungi</taxon>
        <taxon>Fungi incertae sedis</taxon>
        <taxon>Mucoromycota</taxon>
        <taxon>Mucoromycotina</taxon>
        <taxon>Mucoromycetes</taxon>
        <taxon>Mucorales</taxon>
        <taxon>Mucorineae</taxon>
        <taxon>Rhizopodaceae</taxon>
        <taxon>Rhizopus</taxon>
    </lineage>
</organism>
<keyword evidence="2" id="KW-1185">Reference proteome</keyword>
<dbReference type="EMBL" id="CH476737">
    <property type="protein sequence ID" value="EIE83320.1"/>
    <property type="molecule type" value="Genomic_DNA"/>
</dbReference>